<organism evidence="2">
    <name type="scientific">bioreactor metagenome</name>
    <dbReference type="NCBI Taxonomy" id="1076179"/>
    <lineage>
        <taxon>unclassified sequences</taxon>
        <taxon>metagenomes</taxon>
        <taxon>ecological metagenomes</taxon>
    </lineage>
</organism>
<comment type="caution">
    <text evidence="2">The sequence shown here is derived from an EMBL/GenBank/DDBJ whole genome shotgun (WGS) entry which is preliminary data.</text>
</comment>
<dbReference type="EMBL" id="VSSQ01139034">
    <property type="protein sequence ID" value="MPN61834.1"/>
    <property type="molecule type" value="Genomic_DNA"/>
</dbReference>
<gene>
    <name evidence="2" type="ORF">SDC9_209578</name>
</gene>
<protein>
    <recommendedName>
        <fullName evidence="3">VWFA domain-containing protein</fullName>
    </recommendedName>
</protein>
<dbReference type="AlphaFoldDB" id="A0A645JNC6"/>
<proteinExistence type="predicted"/>
<reference evidence="2" key="1">
    <citation type="submission" date="2019-08" db="EMBL/GenBank/DDBJ databases">
        <authorList>
            <person name="Kucharzyk K."/>
            <person name="Murdoch R.W."/>
            <person name="Higgins S."/>
            <person name="Loffler F."/>
        </authorList>
    </citation>
    <scope>NUCLEOTIDE SEQUENCE</scope>
</reference>
<keyword evidence="1" id="KW-1133">Transmembrane helix</keyword>
<evidence type="ECO:0008006" key="3">
    <source>
        <dbReference type="Google" id="ProtNLM"/>
    </source>
</evidence>
<name>A0A645JNC6_9ZZZZ</name>
<accession>A0A645JNC6</accession>
<dbReference type="Gene3D" id="3.40.50.410">
    <property type="entry name" value="von Willebrand factor, type A domain"/>
    <property type="match status" value="1"/>
</dbReference>
<evidence type="ECO:0000256" key="1">
    <source>
        <dbReference type="SAM" id="Phobius"/>
    </source>
</evidence>
<keyword evidence="1" id="KW-0812">Transmembrane</keyword>
<dbReference type="InterPro" id="IPR036465">
    <property type="entry name" value="vWFA_dom_sf"/>
</dbReference>
<feature type="transmembrane region" description="Helical" evidence="1">
    <location>
        <begin position="56"/>
        <end position="74"/>
    </location>
</feature>
<keyword evidence="1" id="KW-0472">Membrane</keyword>
<sequence length="83" mass="9647">MEDQFDEKLLRDLANITGGQYFPAADAEGMKQVMEEINRLEKTTVEQPKYMEYREYAPYLALASLALMLLAFLAQSTWRLRLP</sequence>
<evidence type="ECO:0000313" key="2">
    <source>
        <dbReference type="EMBL" id="MPN61834.1"/>
    </source>
</evidence>